<feature type="transmembrane region" description="Helical" evidence="1">
    <location>
        <begin position="157"/>
        <end position="181"/>
    </location>
</feature>
<protein>
    <submittedName>
        <fullName evidence="2">Uncharacterized protein</fullName>
    </submittedName>
</protein>
<keyword evidence="1" id="KW-0472">Membrane</keyword>
<evidence type="ECO:0000313" key="3">
    <source>
        <dbReference type="Proteomes" id="UP001595914"/>
    </source>
</evidence>
<keyword evidence="1" id="KW-0812">Transmembrane</keyword>
<feature type="transmembrane region" description="Helical" evidence="1">
    <location>
        <begin position="187"/>
        <end position="209"/>
    </location>
</feature>
<reference evidence="3" key="1">
    <citation type="journal article" date="2019" name="Int. J. Syst. Evol. Microbiol.">
        <title>The Global Catalogue of Microorganisms (GCM) 10K type strain sequencing project: providing services to taxonomists for standard genome sequencing and annotation.</title>
        <authorList>
            <consortium name="The Broad Institute Genomics Platform"/>
            <consortium name="The Broad Institute Genome Sequencing Center for Infectious Disease"/>
            <person name="Wu L."/>
            <person name="Ma J."/>
        </authorList>
    </citation>
    <scope>NUCLEOTIDE SEQUENCE [LARGE SCALE GENOMIC DNA]</scope>
    <source>
        <strain evidence="3">CCUG 54520</strain>
    </source>
</reference>
<organism evidence="2 3">
    <name type="scientific">Rhodococcus kronopolitis</name>
    <dbReference type="NCBI Taxonomy" id="1460226"/>
    <lineage>
        <taxon>Bacteria</taxon>
        <taxon>Bacillati</taxon>
        <taxon>Actinomycetota</taxon>
        <taxon>Actinomycetes</taxon>
        <taxon>Mycobacteriales</taxon>
        <taxon>Nocardiaceae</taxon>
        <taxon>Rhodococcus</taxon>
    </lineage>
</organism>
<feature type="transmembrane region" description="Helical" evidence="1">
    <location>
        <begin position="84"/>
        <end position="109"/>
    </location>
</feature>
<proteinExistence type="predicted"/>
<evidence type="ECO:0000256" key="1">
    <source>
        <dbReference type="SAM" id="Phobius"/>
    </source>
</evidence>
<comment type="caution">
    <text evidence="2">The sequence shown here is derived from an EMBL/GenBank/DDBJ whole genome shotgun (WGS) entry which is preliminary data.</text>
</comment>
<evidence type="ECO:0000313" key="2">
    <source>
        <dbReference type="EMBL" id="MFC4603670.1"/>
    </source>
</evidence>
<keyword evidence="1" id="KW-1133">Transmembrane helix</keyword>
<sequence>MTSPAAQTCETVDITTIERTATRLWRRAGVRRSDRIALLGELTGELDAAVADGVGTSGVVGDDPATTLREWADERELSGRAYRLGLVVPAVLLGATVGLGAILALLFLAFRSIATVEPGNILIVVYALSAALAYLCALAGTWGALRLGGDPHATSTALTLSWVLPLTGLAALAGGVGTAWIQGFSTTPTTFVTTVTAVCLVISAGAAAARHLALRGSPA</sequence>
<accession>A0ABV9FRM9</accession>
<dbReference type="RefSeq" id="WP_378415836.1">
    <property type="nucleotide sequence ID" value="NZ_JBHSFO010000003.1"/>
</dbReference>
<dbReference type="EMBL" id="JBHSFO010000003">
    <property type="protein sequence ID" value="MFC4603670.1"/>
    <property type="molecule type" value="Genomic_DNA"/>
</dbReference>
<dbReference type="Proteomes" id="UP001595914">
    <property type="component" value="Unassembled WGS sequence"/>
</dbReference>
<gene>
    <name evidence="2" type="ORF">ACFO6S_08265</name>
</gene>
<keyword evidence="3" id="KW-1185">Reference proteome</keyword>
<feature type="transmembrane region" description="Helical" evidence="1">
    <location>
        <begin position="121"/>
        <end position="145"/>
    </location>
</feature>
<name>A0ABV9FRM9_9NOCA</name>